<accession>A0ABX1XZQ7</accession>
<reference evidence="3 4" key="1">
    <citation type="submission" date="2019-10" db="EMBL/GenBank/DDBJ databases">
        <title>Description of Paenibacillus terrestris sp. nov.</title>
        <authorList>
            <person name="Carlier A."/>
            <person name="Qi S."/>
        </authorList>
    </citation>
    <scope>NUCLEOTIDE SEQUENCE [LARGE SCALE GENOMIC DNA]</scope>
    <source>
        <strain evidence="3 4">LMG 31458</strain>
    </source>
</reference>
<comment type="similarity">
    <text evidence="1">Belongs to the CapA family.</text>
</comment>
<dbReference type="InterPro" id="IPR029052">
    <property type="entry name" value="Metallo-depent_PP-like"/>
</dbReference>
<dbReference type="InterPro" id="IPR019079">
    <property type="entry name" value="Capsule_synth_CapA"/>
</dbReference>
<evidence type="ECO:0000259" key="2">
    <source>
        <dbReference type="SMART" id="SM00854"/>
    </source>
</evidence>
<feature type="domain" description="Capsule synthesis protein CapA" evidence="2">
    <location>
        <begin position="58"/>
        <end position="304"/>
    </location>
</feature>
<evidence type="ECO:0000256" key="1">
    <source>
        <dbReference type="ARBA" id="ARBA00005662"/>
    </source>
</evidence>
<keyword evidence="4" id="KW-1185">Reference proteome</keyword>
<sequence length="390" mass="43761">MMIRLAVIVTILFLASGCMNSYTKPNEIKSKADQTLPPIKPSLPISPREKESVVTKVTLGAIGDILIHDRVYADAEQRDGTYNFKKMFTEVQRMLQVPDILVANQETMIGGKELRLSAYPSFNSPHEVGDALKDAGVDLVTVANNHSLDRGEMVIQSALTYWDTLGIPYTGAFKSQADHDRIRTITKNGITFSFLSYTYGTNGIPLPKGKSYLVNMINETQIRNDVEQAKLISDVVVVAVHWGKEYERFPNKSQIELAQKLADLGVHIVIGNHPHVLQPPAWVKGKKGNETLVLYSLGNFLSAQSELHTRIGGLASIDVVKTKMLDKSTIKLSKPSFHPTYNYDLYWRQFKIISMDRLTNEQLNNSSSHYEKMKRHMSTSIQDLHIVTSN</sequence>
<evidence type="ECO:0000313" key="4">
    <source>
        <dbReference type="Proteomes" id="UP000616779"/>
    </source>
</evidence>
<dbReference type="Pfam" id="PF09587">
    <property type="entry name" value="PGA_cap"/>
    <property type="match status" value="1"/>
</dbReference>
<dbReference type="PANTHER" id="PTHR33393:SF12">
    <property type="entry name" value="CAPSULE BIOSYNTHESIS PROTEIN CAPA"/>
    <property type="match status" value="1"/>
</dbReference>
<proteinExistence type="inferred from homology"/>
<name>A0ABX1XZQ7_9BACL</name>
<dbReference type="SMART" id="SM00854">
    <property type="entry name" value="PGA_cap"/>
    <property type="match status" value="1"/>
</dbReference>
<dbReference type="EMBL" id="WHOA01000148">
    <property type="protein sequence ID" value="NOU74057.1"/>
    <property type="molecule type" value="Genomic_DNA"/>
</dbReference>
<dbReference type="Proteomes" id="UP000616779">
    <property type="component" value="Unassembled WGS sequence"/>
</dbReference>
<dbReference type="CDD" id="cd07381">
    <property type="entry name" value="MPP_CapA"/>
    <property type="match status" value="1"/>
</dbReference>
<dbReference type="Gene3D" id="3.60.21.10">
    <property type="match status" value="1"/>
</dbReference>
<organism evidence="3 4">
    <name type="scientific">Paenibacillus phytorum</name>
    <dbReference type="NCBI Taxonomy" id="2654977"/>
    <lineage>
        <taxon>Bacteria</taxon>
        <taxon>Bacillati</taxon>
        <taxon>Bacillota</taxon>
        <taxon>Bacilli</taxon>
        <taxon>Bacillales</taxon>
        <taxon>Paenibacillaceae</taxon>
        <taxon>Paenibacillus</taxon>
    </lineage>
</organism>
<dbReference type="InterPro" id="IPR052169">
    <property type="entry name" value="CW_Biosynth-Accessory"/>
</dbReference>
<dbReference type="PANTHER" id="PTHR33393">
    <property type="entry name" value="POLYGLUTAMINE SYNTHESIS ACCESSORY PROTEIN RV0574C-RELATED"/>
    <property type="match status" value="1"/>
</dbReference>
<protein>
    <submittedName>
        <fullName evidence="3">CapA family protein</fullName>
    </submittedName>
</protein>
<dbReference type="PROSITE" id="PS51257">
    <property type="entry name" value="PROKAR_LIPOPROTEIN"/>
    <property type="match status" value="1"/>
</dbReference>
<gene>
    <name evidence="3" type="ORF">GC098_22105</name>
</gene>
<comment type="caution">
    <text evidence="3">The sequence shown here is derived from an EMBL/GenBank/DDBJ whole genome shotgun (WGS) entry which is preliminary data.</text>
</comment>
<dbReference type="SUPFAM" id="SSF56300">
    <property type="entry name" value="Metallo-dependent phosphatases"/>
    <property type="match status" value="1"/>
</dbReference>
<evidence type="ECO:0000313" key="3">
    <source>
        <dbReference type="EMBL" id="NOU74057.1"/>
    </source>
</evidence>